<organism evidence="1 2">
    <name type="scientific">Solanum commersonii</name>
    <name type="common">Commerson's wild potato</name>
    <name type="synonym">Commerson's nightshade</name>
    <dbReference type="NCBI Taxonomy" id="4109"/>
    <lineage>
        <taxon>Eukaryota</taxon>
        <taxon>Viridiplantae</taxon>
        <taxon>Streptophyta</taxon>
        <taxon>Embryophyta</taxon>
        <taxon>Tracheophyta</taxon>
        <taxon>Spermatophyta</taxon>
        <taxon>Magnoliopsida</taxon>
        <taxon>eudicotyledons</taxon>
        <taxon>Gunneridae</taxon>
        <taxon>Pentapetalae</taxon>
        <taxon>asterids</taxon>
        <taxon>lamiids</taxon>
        <taxon>Solanales</taxon>
        <taxon>Solanaceae</taxon>
        <taxon>Solanoideae</taxon>
        <taxon>Solaneae</taxon>
        <taxon>Solanum</taxon>
    </lineage>
</organism>
<evidence type="ECO:0000313" key="2">
    <source>
        <dbReference type="Proteomes" id="UP000824120"/>
    </source>
</evidence>
<gene>
    <name evidence="1" type="ORF">H5410_046695</name>
</gene>
<dbReference type="EMBL" id="JACXVP010000009">
    <property type="protein sequence ID" value="KAG5586261.1"/>
    <property type="molecule type" value="Genomic_DNA"/>
</dbReference>
<dbReference type="AlphaFoldDB" id="A0A9J5XF06"/>
<comment type="caution">
    <text evidence="1">The sequence shown here is derived from an EMBL/GenBank/DDBJ whole genome shotgun (WGS) entry which is preliminary data.</text>
</comment>
<keyword evidence="2" id="KW-1185">Reference proteome</keyword>
<proteinExistence type="predicted"/>
<evidence type="ECO:0000313" key="1">
    <source>
        <dbReference type="EMBL" id="KAG5586261.1"/>
    </source>
</evidence>
<name>A0A9J5XF06_SOLCO</name>
<protein>
    <submittedName>
        <fullName evidence="1">Uncharacterized protein</fullName>
    </submittedName>
</protein>
<dbReference type="Proteomes" id="UP000824120">
    <property type="component" value="Chromosome 9"/>
</dbReference>
<accession>A0A9J5XF06</accession>
<sequence>MDIEGATPLKLVSSIDGMNPKQPSTPNFFFRKEKILYSSTNGASIVSNFPIPRDRNNVVSSQNHMDSSIKIQNNTEQLKIWVPSNPNL</sequence>
<reference evidence="1 2" key="1">
    <citation type="submission" date="2020-09" db="EMBL/GenBank/DDBJ databases">
        <title>De no assembly of potato wild relative species, Solanum commersonii.</title>
        <authorList>
            <person name="Cho K."/>
        </authorList>
    </citation>
    <scope>NUCLEOTIDE SEQUENCE [LARGE SCALE GENOMIC DNA]</scope>
    <source>
        <strain evidence="1">LZ3.2</strain>
        <tissue evidence="1">Leaf</tissue>
    </source>
</reference>